<dbReference type="SUPFAM" id="SSF141868">
    <property type="entry name" value="EAL domain-like"/>
    <property type="match status" value="1"/>
</dbReference>
<protein>
    <recommendedName>
        <fullName evidence="1">EAL domain-containing protein</fullName>
    </recommendedName>
</protein>
<organism evidence="2">
    <name type="scientific">uncultured Bacillota bacterium</name>
    <dbReference type="NCBI Taxonomy" id="344338"/>
    <lineage>
        <taxon>Bacteria</taxon>
        <taxon>Bacillati</taxon>
        <taxon>Bacillota</taxon>
        <taxon>environmental samples</taxon>
    </lineage>
</organism>
<dbReference type="SMART" id="SM00052">
    <property type="entry name" value="EAL"/>
    <property type="match status" value="1"/>
</dbReference>
<gene>
    <name evidence="2" type="ORF">Firmicute1046_3460</name>
</gene>
<dbReference type="PANTHER" id="PTHR33121:SF70">
    <property type="entry name" value="SIGNALING PROTEIN YKOW"/>
    <property type="match status" value="1"/>
</dbReference>
<dbReference type="PANTHER" id="PTHR33121">
    <property type="entry name" value="CYCLIC DI-GMP PHOSPHODIESTERASE PDEF"/>
    <property type="match status" value="1"/>
</dbReference>
<accession>A0A650END7</accession>
<dbReference type="PROSITE" id="PS50883">
    <property type="entry name" value="EAL"/>
    <property type="match status" value="1"/>
</dbReference>
<dbReference type="InterPro" id="IPR035919">
    <property type="entry name" value="EAL_sf"/>
</dbReference>
<dbReference type="CDD" id="cd01948">
    <property type="entry name" value="EAL"/>
    <property type="match status" value="1"/>
</dbReference>
<proteinExistence type="predicted"/>
<evidence type="ECO:0000313" key="2">
    <source>
        <dbReference type="EMBL" id="QGT51270.1"/>
    </source>
</evidence>
<dbReference type="AlphaFoldDB" id="A0A650END7"/>
<dbReference type="InterPro" id="IPR050706">
    <property type="entry name" value="Cyclic-di-GMP_PDE-like"/>
</dbReference>
<dbReference type="GO" id="GO:0071111">
    <property type="term" value="F:cyclic-guanylate-specific phosphodiesterase activity"/>
    <property type="evidence" value="ECO:0007669"/>
    <property type="project" value="InterPro"/>
</dbReference>
<reference evidence="2" key="1">
    <citation type="journal article" date="2020" name="J. ISSAAS">
        <title>Lactobacilli and other gastrointestinal microbiota of Peromyscus leucopus, reservoir host for agents of Lyme disease and other zoonoses in North America.</title>
        <authorList>
            <person name="Milovic A."/>
            <person name="Bassam K."/>
            <person name="Shao H."/>
            <person name="Chatzistamou I."/>
            <person name="Tufts D.M."/>
            <person name="Diuk-Wasser M."/>
            <person name="Barbour A.G."/>
        </authorList>
    </citation>
    <scope>NUCLEOTIDE SEQUENCE</scope>
    <source>
        <strain evidence="2">LL40</strain>
    </source>
</reference>
<dbReference type="InterPro" id="IPR001633">
    <property type="entry name" value="EAL_dom"/>
</dbReference>
<dbReference type="Pfam" id="PF00563">
    <property type="entry name" value="EAL"/>
    <property type="match status" value="1"/>
</dbReference>
<feature type="domain" description="EAL" evidence="1">
    <location>
        <begin position="188"/>
        <end position="438"/>
    </location>
</feature>
<dbReference type="Gene3D" id="3.20.20.450">
    <property type="entry name" value="EAL domain"/>
    <property type="match status" value="1"/>
</dbReference>
<dbReference type="EMBL" id="MN577573">
    <property type="protein sequence ID" value="QGT51270.1"/>
    <property type="molecule type" value="Genomic_DNA"/>
</dbReference>
<evidence type="ECO:0000259" key="1">
    <source>
        <dbReference type="PROSITE" id="PS50883"/>
    </source>
</evidence>
<name>A0A650END7_9FIRM</name>
<sequence>MVDMTILVIGLAAIVFLAIVFFGMAGNSDIGNAVPVLSGMSGVRKFYEHSLKQHKKCMVLYISVFYENLQITIERREMVRLQEQVAGEVLRLCAHGCGEAARVDGNNYIVVTTVSEEEAEYFCKHFLSAHRKDFKMIDAFIGVYTAANGKTEFQRAAGYAKKTSRVAKAEKNKYLISDKNSLQLIIENDNIERNIESLIDNNEFYQMYQPCLDAHTGEIVGCEALTRLKDNNSKNILPNQVLNAIKKEKLYKKFDMYVFTKCCQWAAKRVDRNVIIICKLTKKTLTSKGIADTMISIASKAGIRNSMVVIEMAQDSVAKDTETFSANVAQLKYAGFKFCLDNFGKGYTALGDMTSTEPDAIKLDRSLLANGMEGTGRVIFDNVVKMAKEINAVVFCGGIETVEQENIAKEAGCDILQGFYFHKPMNEEDFDTLFVIHGKAVEAASVFADSKESFAFENKAEHTKDMFSDTRKSDDVQKENDMITYI</sequence>